<name>A0A9P7D9I2_9AGAM</name>
<reference evidence="1" key="1">
    <citation type="journal article" date="2020" name="New Phytol.">
        <title>Comparative genomics reveals dynamic genome evolution in host specialist ectomycorrhizal fungi.</title>
        <authorList>
            <person name="Lofgren L.A."/>
            <person name="Nguyen N.H."/>
            <person name="Vilgalys R."/>
            <person name="Ruytinx J."/>
            <person name="Liao H.L."/>
            <person name="Branco S."/>
            <person name="Kuo A."/>
            <person name="LaButti K."/>
            <person name="Lipzen A."/>
            <person name="Andreopoulos W."/>
            <person name="Pangilinan J."/>
            <person name="Riley R."/>
            <person name="Hundley H."/>
            <person name="Na H."/>
            <person name="Barry K."/>
            <person name="Grigoriev I.V."/>
            <person name="Stajich J.E."/>
            <person name="Kennedy P.G."/>
        </authorList>
    </citation>
    <scope>NUCLEOTIDE SEQUENCE</scope>
    <source>
        <strain evidence="1">DOB743</strain>
    </source>
</reference>
<dbReference type="AlphaFoldDB" id="A0A9P7D9I2"/>
<gene>
    <name evidence="1" type="ORF">EV702DRAFT_1054029</name>
</gene>
<sequence length="84" mass="9381">MARSLLSIDAFILVSKGATPHTSTYAALCCPFPKEMNFCFSICVEHKARLSTRRQFATAKFASAKQFTSAISDFFENTSLLQFM</sequence>
<keyword evidence="2" id="KW-1185">Reference proteome</keyword>
<evidence type="ECO:0000313" key="2">
    <source>
        <dbReference type="Proteomes" id="UP000714275"/>
    </source>
</evidence>
<organism evidence="1 2">
    <name type="scientific">Suillus placidus</name>
    <dbReference type="NCBI Taxonomy" id="48579"/>
    <lineage>
        <taxon>Eukaryota</taxon>
        <taxon>Fungi</taxon>
        <taxon>Dikarya</taxon>
        <taxon>Basidiomycota</taxon>
        <taxon>Agaricomycotina</taxon>
        <taxon>Agaricomycetes</taxon>
        <taxon>Agaricomycetidae</taxon>
        <taxon>Boletales</taxon>
        <taxon>Suillineae</taxon>
        <taxon>Suillaceae</taxon>
        <taxon>Suillus</taxon>
    </lineage>
</organism>
<dbReference type="Proteomes" id="UP000714275">
    <property type="component" value="Unassembled WGS sequence"/>
</dbReference>
<comment type="caution">
    <text evidence="1">The sequence shown here is derived from an EMBL/GenBank/DDBJ whole genome shotgun (WGS) entry which is preliminary data.</text>
</comment>
<dbReference type="EMBL" id="JABBWD010000001">
    <property type="protein sequence ID" value="KAG1783526.1"/>
    <property type="molecule type" value="Genomic_DNA"/>
</dbReference>
<evidence type="ECO:0000313" key="1">
    <source>
        <dbReference type="EMBL" id="KAG1783526.1"/>
    </source>
</evidence>
<accession>A0A9P7D9I2</accession>
<protein>
    <submittedName>
        <fullName evidence="1">Uncharacterized protein</fullName>
    </submittedName>
</protein>
<proteinExistence type="predicted"/>